<keyword evidence="2" id="KW-1185">Reference proteome</keyword>
<proteinExistence type="predicted"/>
<dbReference type="Proteomes" id="UP001144673">
    <property type="component" value="Chromosome 6"/>
</dbReference>
<evidence type="ECO:0000313" key="1">
    <source>
        <dbReference type="EMBL" id="KAJ4155222.1"/>
    </source>
</evidence>
<dbReference type="KEGG" id="amus:LMH87_000478"/>
<dbReference type="AlphaFoldDB" id="A0A9W8QGW4"/>
<sequence length="95" mass="10858">MWPQLTQRNLGVGTIDLLQKYLQGIPHRVIFAVFIAISYSLRHIGGVPRVPGLPPLQPLSPGEPLKFQKDKRSVLFRGESRPKRLSGYCFFFPWP</sequence>
<protein>
    <submittedName>
        <fullName evidence="1">Uncharacterized protein</fullName>
    </submittedName>
</protein>
<organism evidence="1 2">
    <name type="scientific">Akanthomyces muscarius</name>
    <name type="common">Entomopathogenic fungus</name>
    <name type="synonym">Lecanicillium muscarium</name>
    <dbReference type="NCBI Taxonomy" id="2231603"/>
    <lineage>
        <taxon>Eukaryota</taxon>
        <taxon>Fungi</taxon>
        <taxon>Dikarya</taxon>
        <taxon>Ascomycota</taxon>
        <taxon>Pezizomycotina</taxon>
        <taxon>Sordariomycetes</taxon>
        <taxon>Hypocreomycetidae</taxon>
        <taxon>Hypocreales</taxon>
        <taxon>Cordycipitaceae</taxon>
        <taxon>Akanthomyces</taxon>
    </lineage>
</organism>
<accession>A0A9W8QGW4</accession>
<reference evidence="1" key="1">
    <citation type="journal article" date="2023" name="Access Microbiol">
        <title>De-novo genome assembly for Akanthomyces muscarius, a biocontrol agent of insect agricultural pests.</title>
        <authorList>
            <person name="Erdos Z."/>
            <person name="Studholme D.J."/>
            <person name="Raymond B."/>
            <person name="Sharma M."/>
        </authorList>
    </citation>
    <scope>NUCLEOTIDE SEQUENCE</scope>
    <source>
        <strain evidence="1">Ve6</strain>
    </source>
</reference>
<gene>
    <name evidence="1" type="ORF">LMH87_000478</name>
</gene>
<dbReference type="RefSeq" id="XP_056055346.1">
    <property type="nucleotide sequence ID" value="XM_056198392.1"/>
</dbReference>
<comment type="caution">
    <text evidence="1">The sequence shown here is derived from an EMBL/GenBank/DDBJ whole genome shotgun (WGS) entry which is preliminary data.</text>
</comment>
<dbReference type="EMBL" id="JAJHUN010000007">
    <property type="protein sequence ID" value="KAJ4155222.1"/>
    <property type="molecule type" value="Genomic_DNA"/>
</dbReference>
<dbReference type="GeneID" id="80887637"/>
<name>A0A9W8QGW4_AKAMU</name>
<evidence type="ECO:0000313" key="2">
    <source>
        <dbReference type="Proteomes" id="UP001144673"/>
    </source>
</evidence>